<dbReference type="AlphaFoldDB" id="A0A5J6FJ26"/>
<dbReference type="OrthoDB" id="3197057at2"/>
<accession>A0A5J6FJ26</accession>
<dbReference type="Proteomes" id="UP000326178">
    <property type="component" value="Chromosome"/>
</dbReference>
<evidence type="ECO:0000313" key="2">
    <source>
        <dbReference type="EMBL" id="QEU75817.1"/>
    </source>
</evidence>
<keyword evidence="3" id="KW-1185">Reference proteome</keyword>
<feature type="region of interest" description="Disordered" evidence="1">
    <location>
        <begin position="179"/>
        <end position="198"/>
    </location>
</feature>
<organism evidence="2 3">
    <name type="scientific">Streptomyces nitrosporeus</name>
    <dbReference type="NCBI Taxonomy" id="28894"/>
    <lineage>
        <taxon>Bacteria</taxon>
        <taxon>Bacillati</taxon>
        <taxon>Actinomycetota</taxon>
        <taxon>Actinomycetes</taxon>
        <taxon>Kitasatosporales</taxon>
        <taxon>Streptomycetaceae</taxon>
        <taxon>Streptomyces</taxon>
    </lineage>
</organism>
<reference evidence="2 3" key="1">
    <citation type="submission" date="2017-09" db="EMBL/GenBank/DDBJ databases">
        <authorList>
            <person name="Lee N."/>
            <person name="Cho B.-K."/>
        </authorList>
    </citation>
    <scope>NUCLEOTIDE SEQUENCE [LARGE SCALE GENOMIC DNA]</scope>
    <source>
        <strain evidence="2 3">ATCC 12769</strain>
    </source>
</reference>
<dbReference type="EMBL" id="CP023702">
    <property type="protein sequence ID" value="QEU75817.1"/>
    <property type="molecule type" value="Genomic_DNA"/>
</dbReference>
<evidence type="ECO:0000313" key="3">
    <source>
        <dbReference type="Proteomes" id="UP000326178"/>
    </source>
</evidence>
<sequence length="574" mass="64080">MPHVTVRAPSHDRSRSLGWLALAWMEYFVVHGPGDVQGMPVSHGDEYSGFVVDCYALGEGGKDDGRLLYDSAFFSRPKGCDKSGLGARIGLFEALGPCRFAGWAEGGEIYRDPWGLGFEYVYEAGEPMGRPVTVPYLRIMATEEGQTGNVYDTIYFNLTDEASLLSHVPNVDPGLTKINLPDGGEITPSTASSSSKDGGKETWVCFDETHLYNTPELRRMYATVTRNLRKRKKGSGTWYLETTTMFAPGQDSVAERTYEEAEAIREARKKRGRARLLYDHRYGIVKDLKNEDELRAALRDAYGDAMEWIDEDTLVDDFYDLRNDSADGKRYFLNSRTSSSDAWMDPDAWKLCRREEEIAPGELITLGFDGSIRDDATALTACRVSDGHLQLLGVWEKPEGPEGDGWQVDRESVNAAVADAFARYEVCGFYCDPPHWQDYVDAWTRDYGEALQVRAVQSRPLEWWTNRPTAMEQALNRFVEAVGDKGLSWAGVDEADDVDTPFARKGLALSRHVLNARRRPMGGNRHIGIGKEHPKSPKKIDAAMSATLAYEARADAVAAGITKRKKRSGRLVAF</sequence>
<gene>
    <name evidence="2" type="ORF">CP967_31070</name>
</gene>
<feature type="compositionally biased region" description="Polar residues" evidence="1">
    <location>
        <begin position="187"/>
        <end position="196"/>
    </location>
</feature>
<dbReference type="KEGG" id="snk:CP967_31070"/>
<protein>
    <submittedName>
        <fullName evidence="2">Terminase</fullName>
    </submittedName>
</protein>
<proteinExistence type="predicted"/>
<evidence type="ECO:0000256" key="1">
    <source>
        <dbReference type="SAM" id="MobiDB-lite"/>
    </source>
</evidence>
<name>A0A5J6FJ26_9ACTN</name>